<proteinExistence type="predicted"/>
<dbReference type="PaxDb" id="2903-EOD08457"/>
<dbReference type="AlphaFoldDB" id="A0A0D3IB22"/>
<accession>A0A0D3IB22</accession>
<dbReference type="KEGG" id="ehx:EMIHUDRAFT_318006"/>
<keyword evidence="2" id="KW-1185">Reference proteome</keyword>
<reference evidence="1" key="2">
    <citation type="submission" date="2024-10" db="UniProtKB">
        <authorList>
            <consortium name="EnsemblProtists"/>
        </authorList>
    </citation>
    <scope>IDENTIFICATION</scope>
</reference>
<dbReference type="HOGENOM" id="CLU_2364066_0_0_1"/>
<dbReference type="Proteomes" id="UP000013827">
    <property type="component" value="Unassembled WGS sequence"/>
</dbReference>
<protein>
    <submittedName>
        <fullName evidence="1">Uncharacterized protein</fullName>
    </submittedName>
</protein>
<organism evidence="1 2">
    <name type="scientific">Emiliania huxleyi (strain CCMP1516)</name>
    <dbReference type="NCBI Taxonomy" id="280463"/>
    <lineage>
        <taxon>Eukaryota</taxon>
        <taxon>Haptista</taxon>
        <taxon>Haptophyta</taxon>
        <taxon>Prymnesiophyceae</taxon>
        <taxon>Isochrysidales</taxon>
        <taxon>Noelaerhabdaceae</taxon>
        <taxon>Emiliania</taxon>
    </lineage>
</organism>
<dbReference type="GeneID" id="17254609"/>
<evidence type="ECO:0000313" key="2">
    <source>
        <dbReference type="Proteomes" id="UP000013827"/>
    </source>
</evidence>
<dbReference type="EnsemblProtists" id="EOD08457">
    <property type="protein sequence ID" value="EOD08457"/>
    <property type="gene ID" value="EMIHUDRAFT_318006"/>
</dbReference>
<dbReference type="RefSeq" id="XP_005760886.1">
    <property type="nucleotide sequence ID" value="XM_005760829.1"/>
</dbReference>
<reference evidence="2" key="1">
    <citation type="journal article" date="2013" name="Nature">
        <title>Pan genome of the phytoplankton Emiliania underpins its global distribution.</title>
        <authorList>
            <person name="Read B.A."/>
            <person name="Kegel J."/>
            <person name="Klute M.J."/>
            <person name="Kuo A."/>
            <person name="Lefebvre S.C."/>
            <person name="Maumus F."/>
            <person name="Mayer C."/>
            <person name="Miller J."/>
            <person name="Monier A."/>
            <person name="Salamov A."/>
            <person name="Young J."/>
            <person name="Aguilar M."/>
            <person name="Claverie J.M."/>
            <person name="Frickenhaus S."/>
            <person name="Gonzalez K."/>
            <person name="Herman E.K."/>
            <person name="Lin Y.C."/>
            <person name="Napier J."/>
            <person name="Ogata H."/>
            <person name="Sarno A.F."/>
            <person name="Shmutz J."/>
            <person name="Schroeder D."/>
            <person name="de Vargas C."/>
            <person name="Verret F."/>
            <person name="von Dassow P."/>
            <person name="Valentin K."/>
            <person name="Van de Peer Y."/>
            <person name="Wheeler G."/>
            <person name="Dacks J.B."/>
            <person name="Delwiche C.F."/>
            <person name="Dyhrman S.T."/>
            <person name="Glockner G."/>
            <person name="John U."/>
            <person name="Richards T."/>
            <person name="Worden A.Z."/>
            <person name="Zhang X."/>
            <person name="Grigoriev I.V."/>
            <person name="Allen A.E."/>
            <person name="Bidle K."/>
            <person name="Borodovsky M."/>
            <person name="Bowler C."/>
            <person name="Brownlee C."/>
            <person name="Cock J.M."/>
            <person name="Elias M."/>
            <person name="Gladyshev V.N."/>
            <person name="Groth M."/>
            <person name="Guda C."/>
            <person name="Hadaegh A."/>
            <person name="Iglesias-Rodriguez M.D."/>
            <person name="Jenkins J."/>
            <person name="Jones B.M."/>
            <person name="Lawson T."/>
            <person name="Leese F."/>
            <person name="Lindquist E."/>
            <person name="Lobanov A."/>
            <person name="Lomsadze A."/>
            <person name="Malik S.B."/>
            <person name="Marsh M.E."/>
            <person name="Mackinder L."/>
            <person name="Mock T."/>
            <person name="Mueller-Roeber B."/>
            <person name="Pagarete A."/>
            <person name="Parker M."/>
            <person name="Probert I."/>
            <person name="Quesneville H."/>
            <person name="Raines C."/>
            <person name="Rensing S.A."/>
            <person name="Riano-Pachon D.M."/>
            <person name="Richier S."/>
            <person name="Rokitta S."/>
            <person name="Shiraiwa Y."/>
            <person name="Soanes D.M."/>
            <person name="van der Giezen M."/>
            <person name="Wahlund T.M."/>
            <person name="Williams B."/>
            <person name="Wilson W."/>
            <person name="Wolfe G."/>
            <person name="Wurch L.L."/>
        </authorList>
    </citation>
    <scope>NUCLEOTIDE SEQUENCE</scope>
</reference>
<sequence>MGRRLVRLTQQRGWLAARRFPLGAGRLAALSVAVAPRLAPRNKALAGSALRRVGCDALLATERSCESLSGGAMRGAPRGRPYWAGPRLGAARGLRL</sequence>
<evidence type="ECO:0000313" key="1">
    <source>
        <dbReference type="EnsemblProtists" id="EOD08457"/>
    </source>
</evidence>
<name>A0A0D3IB22_EMIH1</name>